<name>A0A2V3IKU8_9FLOR</name>
<evidence type="ECO:0000256" key="1">
    <source>
        <dbReference type="SAM" id="MobiDB-lite"/>
    </source>
</evidence>
<dbReference type="AlphaFoldDB" id="A0A2V3IKU8"/>
<reference evidence="2 3" key="1">
    <citation type="journal article" date="2018" name="Mol. Biol. Evol.">
        <title>Analysis of the draft genome of the red seaweed Gracilariopsis chorda provides insights into genome size evolution in Rhodophyta.</title>
        <authorList>
            <person name="Lee J."/>
            <person name="Yang E.C."/>
            <person name="Graf L."/>
            <person name="Yang J.H."/>
            <person name="Qiu H."/>
            <person name="Zel Zion U."/>
            <person name="Chan C.X."/>
            <person name="Stephens T.G."/>
            <person name="Weber A.P.M."/>
            <person name="Boo G.H."/>
            <person name="Boo S.M."/>
            <person name="Kim K.M."/>
            <person name="Shin Y."/>
            <person name="Jung M."/>
            <person name="Lee S.J."/>
            <person name="Yim H.S."/>
            <person name="Lee J.H."/>
            <person name="Bhattacharya D."/>
            <person name="Yoon H.S."/>
        </authorList>
    </citation>
    <scope>NUCLEOTIDE SEQUENCE [LARGE SCALE GENOMIC DNA]</scope>
    <source>
        <strain evidence="2 3">SKKU-2015</strain>
        <tissue evidence="2">Whole body</tissue>
    </source>
</reference>
<feature type="compositionally biased region" description="Basic and acidic residues" evidence="1">
    <location>
        <begin position="73"/>
        <end position="134"/>
    </location>
</feature>
<sequence length="166" mass="19994">MNEYARRGIQQYIVIDRGRRRGDQKRVIVGKLHRGTYRKRYYTGGDTLNCEFFHGYSAADLYIPQDIQAKERREKDLQKSLKETVNRERSEKRRISIDSERHRKESERHRKESERRRKESENYRKKNEELRQELTRITGQKRKDSGSSCVLNGNFPSTSCKRNRKL</sequence>
<gene>
    <name evidence="2" type="ORF">BWQ96_07530</name>
</gene>
<feature type="region of interest" description="Disordered" evidence="1">
    <location>
        <begin position="73"/>
        <end position="166"/>
    </location>
</feature>
<evidence type="ECO:0000313" key="2">
    <source>
        <dbReference type="EMBL" id="PXF42715.1"/>
    </source>
</evidence>
<evidence type="ECO:0000313" key="3">
    <source>
        <dbReference type="Proteomes" id="UP000247409"/>
    </source>
</evidence>
<organism evidence="2 3">
    <name type="scientific">Gracilariopsis chorda</name>
    <dbReference type="NCBI Taxonomy" id="448386"/>
    <lineage>
        <taxon>Eukaryota</taxon>
        <taxon>Rhodophyta</taxon>
        <taxon>Florideophyceae</taxon>
        <taxon>Rhodymeniophycidae</taxon>
        <taxon>Gracilariales</taxon>
        <taxon>Gracilariaceae</taxon>
        <taxon>Gracilariopsis</taxon>
    </lineage>
</organism>
<accession>A0A2V3IKU8</accession>
<keyword evidence="3" id="KW-1185">Reference proteome</keyword>
<dbReference type="EMBL" id="NBIV01000152">
    <property type="protein sequence ID" value="PXF42715.1"/>
    <property type="molecule type" value="Genomic_DNA"/>
</dbReference>
<dbReference type="Proteomes" id="UP000247409">
    <property type="component" value="Unassembled WGS sequence"/>
</dbReference>
<protein>
    <submittedName>
        <fullName evidence="2">Uncharacterized protein</fullName>
    </submittedName>
</protein>
<feature type="compositionally biased region" description="Polar residues" evidence="1">
    <location>
        <begin position="146"/>
        <end position="160"/>
    </location>
</feature>
<proteinExistence type="predicted"/>
<comment type="caution">
    <text evidence="2">The sequence shown here is derived from an EMBL/GenBank/DDBJ whole genome shotgun (WGS) entry which is preliminary data.</text>
</comment>